<dbReference type="EMBL" id="CP011110">
    <property type="protein sequence ID" value="AKA22925.1"/>
    <property type="molecule type" value="Genomic_DNA"/>
</dbReference>
<evidence type="ECO:0000313" key="1">
    <source>
        <dbReference type="EMBL" id="AKA22925.1"/>
    </source>
</evidence>
<name>A0A0D5XVR0_9PSED</name>
<dbReference type="KEGG" id="pcz:PCL1606_14700"/>
<reference evidence="1 2" key="1">
    <citation type="journal article" date="2015" name="Mol. Plant Microbe Interact.">
        <title>Comparative Genomic Analysis of Pseudomonas chlororaphis PCL1606 Reveals New Insight into Antifungal Compounds Involved in Biocontrol.</title>
        <authorList>
            <person name="Calderon C.E."/>
            <person name="Ramos C."/>
            <person name="de Vicente A."/>
            <person name="Cazorla F.M."/>
        </authorList>
    </citation>
    <scope>NUCLEOTIDE SEQUENCE [LARGE SCALE GENOMIC DNA]</scope>
    <source>
        <strain evidence="1 2">PCL1606</strain>
    </source>
</reference>
<gene>
    <name evidence="1" type="ORF">PCL1606_14700</name>
</gene>
<accession>A0A0D5XVR0</accession>
<organism evidence="1 2">
    <name type="scientific">Pseudomonas chlororaphis</name>
    <dbReference type="NCBI Taxonomy" id="587753"/>
    <lineage>
        <taxon>Bacteria</taxon>
        <taxon>Pseudomonadati</taxon>
        <taxon>Pseudomonadota</taxon>
        <taxon>Gammaproteobacteria</taxon>
        <taxon>Pseudomonadales</taxon>
        <taxon>Pseudomonadaceae</taxon>
        <taxon>Pseudomonas</taxon>
    </lineage>
</organism>
<evidence type="ECO:0000313" key="2">
    <source>
        <dbReference type="Proteomes" id="UP000032748"/>
    </source>
</evidence>
<proteinExistence type="predicted"/>
<protein>
    <submittedName>
        <fullName evidence="1">Uncharacterized protein</fullName>
    </submittedName>
</protein>
<dbReference type="Proteomes" id="UP000032748">
    <property type="component" value="Chromosome"/>
</dbReference>
<sequence length="43" mass="5084">MDGKNSLHLKRCPLSHFETFVPIRSQYLTDCPHFFAKHSKHTK</sequence>
<dbReference type="PATRIC" id="fig|587753.10.peg.1463"/>
<dbReference type="AlphaFoldDB" id="A0A0D5XVR0"/>